<gene>
    <name evidence="1" type="ORF">ROJ8625_03044</name>
</gene>
<reference evidence="1 2" key="1">
    <citation type="submission" date="2017-03" db="EMBL/GenBank/DDBJ databases">
        <authorList>
            <person name="Afonso C.L."/>
            <person name="Miller P.J."/>
            <person name="Scott M.A."/>
            <person name="Spackman E."/>
            <person name="Goraichik I."/>
            <person name="Dimitrov K.M."/>
            <person name="Suarez D.L."/>
            <person name="Swayne D.E."/>
        </authorList>
    </citation>
    <scope>NUCLEOTIDE SEQUENCE [LARGE SCALE GENOMIC DNA]</scope>
    <source>
        <strain evidence="1 2">CECT 8625</strain>
    </source>
</reference>
<name>A0A1X6ZT41_9RHOB</name>
<evidence type="ECO:0000313" key="1">
    <source>
        <dbReference type="EMBL" id="SLN60047.1"/>
    </source>
</evidence>
<organism evidence="1 2">
    <name type="scientific">Roseivivax jejudonensis</name>
    <dbReference type="NCBI Taxonomy" id="1529041"/>
    <lineage>
        <taxon>Bacteria</taxon>
        <taxon>Pseudomonadati</taxon>
        <taxon>Pseudomonadota</taxon>
        <taxon>Alphaproteobacteria</taxon>
        <taxon>Rhodobacterales</taxon>
        <taxon>Roseobacteraceae</taxon>
        <taxon>Roseivivax</taxon>
    </lineage>
</organism>
<dbReference type="AlphaFoldDB" id="A0A1X6ZT41"/>
<proteinExistence type="predicted"/>
<dbReference type="OrthoDB" id="7867799at2"/>
<evidence type="ECO:0008006" key="3">
    <source>
        <dbReference type="Google" id="ProtNLM"/>
    </source>
</evidence>
<evidence type="ECO:0000313" key="2">
    <source>
        <dbReference type="Proteomes" id="UP000193570"/>
    </source>
</evidence>
<sequence>MALADTNPAGIARRNETRGIFSRIMDGLVHIAETNHRVRRVQHLSALNDSELAARGLKREDIVRHVFRDVLYL</sequence>
<dbReference type="Proteomes" id="UP000193570">
    <property type="component" value="Unassembled WGS sequence"/>
</dbReference>
<dbReference type="RefSeq" id="WP_085792708.1">
    <property type="nucleotide sequence ID" value="NZ_FWFK01000005.1"/>
</dbReference>
<keyword evidence="2" id="KW-1185">Reference proteome</keyword>
<dbReference type="EMBL" id="FWFK01000005">
    <property type="protein sequence ID" value="SLN60047.1"/>
    <property type="molecule type" value="Genomic_DNA"/>
</dbReference>
<protein>
    <recommendedName>
        <fullName evidence="3">DUF1127 domain-containing protein</fullName>
    </recommendedName>
</protein>
<accession>A0A1X6ZT41</accession>